<dbReference type="RefSeq" id="WP_189606554.1">
    <property type="nucleotide sequence ID" value="NZ_BMXR01000001.1"/>
</dbReference>
<dbReference type="Proteomes" id="UP000626148">
    <property type="component" value="Unassembled WGS sequence"/>
</dbReference>
<proteinExistence type="predicted"/>
<evidence type="ECO:0000313" key="1">
    <source>
        <dbReference type="EMBL" id="GGX38735.1"/>
    </source>
</evidence>
<sequence>MMGLRKPDPQAKIDTFHRKRVDALVRKIQIIRGPSQLNLNDRDIASFLRDASLEDWLLCRYSIPHGPAGAFSLSQNDIERLSLLVAIADALGQDMAGPSMAAAFKTPRYGLGGLISLKEYLATRPDVSDIQRVVEGLRHRGANATAC</sequence>
<protein>
    <submittedName>
        <fullName evidence="1">Uncharacterized protein</fullName>
    </submittedName>
</protein>
<gene>
    <name evidence="1" type="ORF">GCM10007392_01190</name>
</gene>
<keyword evidence="2" id="KW-1185">Reference proteome</keyword>
<reference evidence="1" key="1">
    <citation type="journal article" date="2014" name="Int. J. Syst. Evol. Microbiol.">
        <title>Complete genome sequence of Corynebacterium casei LMG S-19264T (=DSM 44701T), isolated from a smear-ripened cheese.</title>
        <authorList>
            <consortium name="US DOE Joint Genome Institute (JGI-PGF)"/>
            <person name="Walter F."/>
            <person name="Albersmeier A."/>
            <person name="Kalinowski J."/>
            <person name="Ruckert C."/>
        </authorList>
    </citation>
    <scope>NUCLEOTIDE SEQUENCE</scope>
    <source>
        <strain evidence="1">KCTC 22169</strain>
    </source>
</reference>
<comment type="caution">
    <text evidence="1">The sequence shown here is derived from an EMBL/GenBank/DDBJ whole genome shotgun (WGS) entry which is preliminary data.</text>
</comment>
<reference evidence="1" key="2">
    <citation type="submission" date="2020-09" db="EMBL/GenBank/DDBJ databases">
        <authorList>
            <person name="Sun Q."/>
            <person name="Kim S."/>
        </authorList>
    </citation>
    <scope>NUCLEOTIDE SEQUENCE</scope>
    <source>
        <strain evidence="1">KCTC 22169</strain>
    </source>
</reference>
<dbReference type="AlphaFoldDB" id="A0A918JZB7"/>
<dbReference type="EMBL" id="BMXR01000001">
    <property type="protein sequence ID" value="GGX38735.1"/>
    <property type="molecule type" value="Genomic_DNA"/>
</dbReference>
<name>A0A918JZB7_9GAMM</name>
<organism evidence="1 2">
    <name type="scientific">Saccharospirillum salsuginis</name>
    <dbReference type="NCBI Taxonomy" id="418750"/>
    <lineage>
        <taxon>Bacteria</taxon>
        <taxon>Pseudomonadati</taxon>
        <taxon>Pseudomonadota</taxon>
        <taxon>Gammaproteobacteria</taxon>
        <taxon>Oceanospirillales</taxon>
        <taxon>Saccharospirillaceae</taxon>
        <taxon>Saccharospirillum</taxon>
    </lineage>
</organism>
<accession>A0A918JZB7</accession>
<evidence type="ECO:0000313" key="2">
    <source>
        <dbReference type="Proteomes" id="UP000626148"/>
    </source>
</evidence>